<dbReference type="AlphaFoldDB" id="A0AAN5CJ60"/>
<dbReference type="EMBL" id="BTRK01000004">
    <property type="protein sequence ID" value="GMR45334.1"/>
    <property type="molecule type" value="Genomic_DNA"/>
</dbReference>
<reference evidence="2" key="1">
    <citation type="submission" date="2022-10" db="EMBL/GenBank/DDBJ databases">
        <title>Genome assembly of Pristionchus species.</title>
        <authorList>
            <person name="Yoshida K."/>
            <person name="Sommer R.J."/>
        </authorList>
    </citation>
    <scope>NUCLEOTIDE SEQUENCE [LARGE SCALE GENOMIC DNA]</scope>
    <source>
        <strain evidence="2">RS5460</strain>
    </source>
</reference>
<evidence type="ECO:0000313" key="2">
    <source>
        <dbReference type="Proteomes" id="UP001328107"/>
    </source>
</evidence>
<keyword evidence="2" id="KW-1185">Reference proteome</keyword>
<protein>
    <submittedName>
        <fullName evidence="1">Uncharacterized protein</fullName>
    </submittedName>
</protein>
<feature type="non-terminal residue" evidence="1">
    <location>
        <position position="1"/>
    </location>
</feature>
<feature type="non-terminal residue" evidence="1">
    <location>
        <position position="140"/>
    </location>
</feature>
<comment type="caution">
    <text evidence="1">The sequence shown here is derived from an EMBL/GenBank/DDBJ whole genome shotgun (WGS) entry which is preliminary data.</text>
</comment>
<accession>A0AAN5CJ60</accession>
<organism evidence="1 2">
    <name type="scientific">Pristionchus mayeri</name>
    <dbReference type="NCBI Taxonomy" id="1317129"/>
    <lineage>
        <taxon>Eukaryota</taxon>
        <taxon>Metazoa</taxon>
        <taxon>Ecdysozoa</taxon>
        <taxon>Nematoda</taxon>
        <taxon>Chromadorea</taxon>
        <taxon>Rhabditida</taxon>
        <taxon>Rhabditina</taxon>
        <taxon>Diplogasteromorpha</taxon>
        <taxon>Diplogasteroidea</taxon>
        <taxon>Neodiplogasteridae</taxon>
        <taxon>Pristionchus</taxon>
    </lineage>
</organism>
<evidence type="ECO:0000313" key="1">
    <source>
        <dbReference type="EMBL" id="GMR45334.1"/>
    </source>
</evidence>
<sequence length="140" mass="16062">FLDKRPHMRYRSVSRVNLNDRGNQITDSAVLSVFHNREMTRPRCTLHHGYLDGHSHFPSRSTARNPLAHVWTVDDDDQSVPHVCALPQQRVADKCHESILLRIHHLQEGHLEDVQQLLQETLKETSNVLPVSLTGLTSHL</sequence>
<name>A0AAN5CJ60_9BILA</name>
<gene>
    <name evidence="1" type="ORF">PMAYCL1PPCAC_15529</name>
</gene>
<dbReference type="Proteomes" id="UP001328107">
    <property type="component" value="Unassembled WGS sequence"/>
</dbReference>
<proteinExistence type="predicted"/>